<dbReference type="HAMAP" id="MF_00106">
    <property type="entry name" value="UxuA"/>
    <property type="match status" value="1"/>
</dbReference>
<comment type="catalytic activity">
    <reaction evidence="1 9">
        <text>D-mannonate = 2-dehydro-3-deoxy-D-gluconate + H2O</text>
        <dbReference type="Rhea" id="RHEA:20097"/>
        <dbReference type="ChEBI" id="CHEBI:15377"/>
        <dbReference type="ChEBI" id="CHEBI:17767"/>
        <dbReference type="ChEBI" id="CHEBI:57990"/>
        <dbReference type="EC" id="4.2.1.8"/>
    </reaction>
</comment>
<evidence type="ECO:0000256" key="4">
    <source>
        <dbReference type="ARBA" id="ARBA00007389"/>
    </source>
</evidence>
<sequence length="358" mass="41120">MKMSFRWYGIGNDPIPLEYIKQIPGVKEVVWALHKKMAGEVWTQEEIQKELKVIHKAGLSGSIVESVNIHDDIKLGLPTRDQYIENYKQTLINLAKNDVKIVCYNFMPIFDWTRTDMFHPLEDGSTALYFDKNTILSIQPNELLDLFKQGEGDLTLPGWEPERMTRIKELFKAYEGITEEKLRANFKYFIDSIIPICEEWDIKMAIHPDDPPFPIFGLPRLVSNKENIQKLLDVNTSKYNGLTFCTGSLGSNTNNNLIAMINDFSDRIHFMHIRNVRVDETGSFSEVSHKSEDGTVDIIGVMRALCESNFNGFIRPDHGRHIFGENESNVRPGYGLYDRALGVMYLNGCWDTLKLTTK</sequence>
<dbReference type="GO" id="GO:0008198">
    <property type="term" value="F:ferrous iron binding"/>
    <property type="evidence" value="ECO:0007669"/>
    <property type="project" value="TreeGrafter"/>
</dbReference>
<comment type="function">
    <text evidence="2 9">Catalyzes the dehydration of D-mannonate.</text>
</comment>
<dbReference type="AlphaFoldDB" id="A0A1T4JRP3"/>
<keyword evidence="11" id="KW-1185">Reference proteome</keyword>
<evidence type="ECO:0000256" key="2">
    <source>
        <dbReference type="ARBA" id="ARBA00002713"/>
    </source>
</evidence>
<dbReference type="OrthoDB" id="9780250at2"/>
<dbReference type="EMBL" id="FUWO01000002">
    <property type="protein sequence ID" value="SJZ32846.1"/>
    <property type="molecule type" value="Genomic_DNA"/>
</dbReference>
<evidence type="ECO:0000256" key="9">
    <source>
        <dbReference type="HAMAP-Rule" id="MF_00106"/>
    </source>
</evidence>
<evidence type="ECO:0000256" key="1">
    <source>
        <dbReference type="ARBA" id="ARBA00001794"/>
    </source>
</evidence>
<dbReference type="UniPathway" id="UPA00246"/>
<gene>
    <name evidence="9" type="primary">uxuA</name>
    <name evidence="10" type="ORF">SAMN02746011_00331</name>
</gene>
<name>A0A1T4JRP3_9LACT</name>
<comment type="similarity">
    <text evidence="4 9">Belongs to the mannonate dehydratase family.</text>
</comment>
<dbReference type="EC" id="4.2.1.8" evidence="5 9"/>
<dbReference type="InterPro" id="IPR004628">
    <property type="entry name" value="Man_deHydtase"/>
</dbReference>
<reference evidence="11" key="1">
    <citation type="submission" date="2017-02" db="EMBL/GenBank/DDBJ databases">
        <authorList>
            <person name="Varghese N."/>
            <person name="Submissions S."/>
        </authorList>
    </citation>
    <scope>NUCLEOTIDE SEQUENCE [LARGE SCALE GENOMIC DNA]</scope>
    <source>
        <strain evidence="11">DSM 15739</strain>
    </source>
</reference>
<evidence type="ECO:0000256" key="3">
    <source>
        <dbReference type="ARBA" id="ARBA00004892"/>
    </source>
</evidence>
<dbReference type="SUPFAM" id="SSF51658">
    <property type="entry name" value="Xylose isomerase-like"/>
    <property type="match status" value="1"/>
</dbReference>
<dbReference type="Pfam" id="PF03786">
    <property type="entry name" value="UxuA"/>
    <property type="match status" value="1"/>
</dbReference>
<dbReference type="NCBIfam" id="TIGR00695">
    <property type="entry name" value="uxuA"/>
    <property type="match status" value="2"/>
</dbReference>
<evidence type="ECO:0000313" key="11">
    <source>
        <dbReference type="Proteomes" id="UP000189941"/>
    </source>
</evidence>
<comment type="cofactor">
    <cofactor evidence="9">
        <name>Fe(2+)</name>
        <dbReference type="ChEBI" id="CHEBI:29033"/>
    </cofactor>
    <cofactor evidence="9">
        <name>Mn(2+)</name>
        <dbReference type="ChEBI" id="CHEBI:29035"/>
    </cofactor>
</comment>
<dbReference type="GO" id="GO:0030145">
    <property type="term" value="F:manganese ion binding"/>
    <property type="evidence" value="ECO:0007669"/>
    <property type="project" value="TreeGrafter"/>
</dbReference>
<protein>
    <recommendedName>
        <fullName evidence="5 9">Mannonate dehydratase</fullName>
        <ecNumber evidence="5 9">4.2.1.8</ecNumber>
    </recommendedName>
    <alternativeName>
        <fullName evidence="9">D-mannonate hydro-lyase</fullName>
    </alternativeName>
</protein>
<evidence type="ECO:0000256" key="5">
    <source>
        <dbReference type="ARBA" id="ARBA00012927"/>
    </source>
</evidence>
<dbReference type="PANTHER" id="PTHR30387">
    <property type="entry name" value="MANNONATE DEHYDRATASE"/>
    <property type="match status" value="1"/>
</dbReference>
<proteinExistence type="inferred from homology"/>
<evidence type="ECO:0000256" key="7">
    <source>
        <dbReference type="ARBA" id="ARBA00023211"/>
    </source>
</evidence>
<dbReference type="InterPro" id="IPR036237">
    <property type="entry name" value="Xyl_isomerase-like_sf"/>
</dbReference>
<organism evidence="10 11">
    <name type="scientific">Globicatella sulfidifaciens DSM 15739</name>
    <dbReference type="NCBI Taxonomy" id="1121925"/>
    <lineage>
        <taxon>Bacteria</taxon>
        <taxon>Bacillati</taxon>
        <taxon>Bacillota</taxon>
        <taxon>Bacilli</taxon>
        <taxon>Lactobacillales</taxon>
        <taxon>Aerococcaceae</taxon>
        <taxon>Globicatella</taxon>
    </lineage>
</organism>
<dbReference type="GO" id="GO:0042840">
    <property type="term" value="P:D-glucuronate catabolic process"/>
    <property type="evidence" value="ECO:0007669"/>
    <property type="project" value="TreeGrafter"/>
</dbReference>
<dbReference type="NCBIfam" id="NF003027">
    <property type="entry name" value="PRK03906.1"/>
    <property type="match status" value="1"/>
</dbReference>
<evidence type="ECO:0000256" key="8">
    <source>
        <dbReference type="ARBA" id="ARBA00023239"/>
    </source>
</evidence>
<dbReference type="Gene3D" id="3.20.20.150">
    <property type="entry name" value="Divalent-metal-dependent TIM barrel enzymes"/>
    <property type="match status" value="1"/>
</dbReference>
<keyword evidence="7 9" id="KW-0464">Manganese</keyword>
<evidence type="ECO:0000313" key="10">
    <source>
        <dbReference type="EMBL" id="SJZ32846.1"/>
    </source>
</evidence>
<dbReference type="PANTHER" id="PTHR30387:SF2">
    <property type="entry name" value="MANNONATE DEHYDRATASE"/>
    <property type="match status" value="1"/>
</dbReference>
<dbReference type="GO" id="GO:0008927">
    <property type="term" value="F:mannonate dehydratase activity"/>
    <property type="evidence" value="ECO:0007669"/>
    <property type="project" value="UniProtKB-UniRule"/>
</dbReference>
<dbReference type="PIRSF" id="PIRSF016049">
    <property type="entry name" value="Man_dehyd"/>
    <property type="match status" value="1"/>
</dbReference>
<accession>A0A1T4JRP3</accession>
<comment type="pathway">
    <text evidence="3 9">Carbohydrate metabolism; pentose and glucuronate interconversion.</text>
</comment>
<keyword evidence="6 9" id="KW-0408">Iron</keyword>
<keyword evidence="8 9" id="KW-0456">Lyase</keyword>
<dbReference type="Proteomes" id="UP000189941">
    <property type="component" value="Unassembled WGS sequence"/>
</dbReference>
<dbReference type="RefSeq" id="WP_078755185.1">
    <property type="nucleotide sequence ID" value="NZ_FUWO01000002.1"/>
</dbReference>
<dbReference type="STRING" id="1121925.SAMN02746011_00331"/>
<evidence type="ECO:0000256" key="6">
    <source>
        <dbReference type="ARBA" id="ARBA00023004"/>
    </source>
</evidence>